<comment type="caution">
    <text evidence="2">The sequence shown here is derived from an EMBL/GenBank/DDBJ whole genome shotgun (WGS) entry which is preliminary data.</text>
</comment>
<proteinExistence type="predicted"/>
<evidence type="ECO:0000313" key="2">
    <source>
        <dbReference type="EMBL" id="KAK5920101.1"/>
    </source>
</evidence>
<reference evidence="2 3" key="1">
    <citation type="journal article" date="2023" name="Mol. Biol. Evol.">
        <title>Genomics of Secondarily Temperate Adaptation in the Only Non-Antarctic Icefish.</title>
        <authorList>
            <person name="Rivera-Colon A.G."/>
            <person name="Rayamajhi N."/>
            <person name="Minhas B.F."/>
            <person name="Madrigal G."/>
            <person name="Bilyk K.T."/>
            <person name="Yoon V."/>
            <person name="Hune M."/>
            <person name="Gregory S."/>
            <person name="Cheng C.H.C."/>
            <person name="Catchen J.M."/>
        </authorList>
    </citation>
    <scope>NUCLEOTIDE SEQUENCE [LARGE SCALE GENOMIC DNA]</scope>
    <source>
        <tissue evidence="2">White muscle</tissue>
    </source>
</reference>
<name>A0AAN8DCE5_CHAGU</name>
<feature type="region of interest" description="Disordered" evidence="1">
    <location>
        <begin position="132"/>
        <end position="161"/>
    </location>
</feature>
<dbReference type="AlphaFoldDB" id="A0AAN8DCE5"/>
<accession>A0AAN8DCE5</accession>
<feature type="compositionally biased region" description="Low complexity" evidence="1">
    <location>
        <begin position="132"/>
        <end position="147"/>
    </location>
</feature>
<dbReference type="Proteomes" id="UP001331515">
    <property type="component" value="Unassembled WGS sequence"/>
</dbReference>
<sequence length="230" mass="25754">MAIVPYSCIAQEHRRSPVPVARKASPTPSRPSGSGRGNTMRYITLPPSMEAVMTEYRYYNAGVDPDTKLSENVRSKVKRYQDPSKREVLLRFMCHDLRTSNRYYASNPGVKEALGIRYMFQQSFAQATMDAQAEAGMEPEAAGPSAARASERQSERHPLFEQGELQPIVPSSAAAAKMNELWFTKIPPVIPRRMKLMQSSRLGCWSGQINGRKNQMRLSSILLTMAVTIP</sequence>
<dbReference type="EMBL" id="JAURVH010001524">
    <property type="protein sequence ID" value="KAK5920101.1"/>
    <property type="molecule type" value="Genomic_DNA"/>
</dbReference>
<feature type="region of interest" description="Disordered" evidence="1">
    <location>
        <begin position="15"/>
        <end position="42"/>
    </location>
</feature>
<evidence type="ECO:0000256" key="1">
    <source>
        <dbReference type="SAM" id="MobiDB-lite"/>
    </source>
</evidence>
<gene>
    <name evidence="2" type="ORF">CgunFtcFv8_023941</name>
</gene>
<organism evidence="2 3">
    <name type="scientific">Champsocephalus gunnari</name>
    <name type="common">Mackerel icefish</name>
    <dbReference type="NCBI Taxonomy" id="52237"/>
    <lineage>
        <taxon>Eukaryota</taxon>
        <taxon>Metazoa</taxon>
        <taxon>Chordata</taxon>
        <taxon>Craniata</taxon>
        <taxon>Vertebrata</taxon>
        <taxon>Euteleostomi</taxon>
        <taxon>Actinopterygii</taxon>
        <taxon>Neopterygii</taxon>
        <taxon>Teleostei</taxon>
        <taxon>Neoteleostei</taxon>
        <taxon>Acanthomorphata</taxon>
        <taxon>Eupercaria</taxon>
        <taxon>Perciformes</taxon>
        <taxon>Notothenioidei</taxon>
        <taxon>Channichthyidae</taxon>
        <taxon>Champsocephalus</taxon>
    </lineage>
</organism>
<evidence type="ECO:0000313" key="3">
    <source>
        <dbReference type="Proteomes" id="UP001331515"/>
    </source>
</evidence>
<feature type="compositionally biased region" description="Basic and acidic residues" evidence="1">
    <location>
        <begin position="149"/>
        <end position="159"/>
    </location>
</feature>
<keyword evidence="3" id="KW-1185">Reference proteome</keyword>
<protein>
    <submittedName>
        <fullName evidence="2">Uncharacterized protein</fullName>
    </submittedName>
</protein>